<dbReference type="InterPro" id="IPR024624">
    <property type="entry name" value="Pyridox_Oxase_Alr4036_FMN-bd"/>
</dbReference>
<evidence type="ECO:0000313" key="3">
    <source>
        <dbReference type="EMBL" id="KAF7714879.1"/>
    </source>
</evidence>
<proteinExistence type="predicted"/>
<keyword evidence="4" id="KW-1185">Reference proteome</keyword>
<name>A0A8J8W215_9EURO</name>
<dbReference type="Proteomes" id="UP000631181">
    <property type="component" value="Unassembled WGS sequence"/>
</dbReference>
<evidence type="ECO:0000259" key="2">
    <source>
        <dbReference type="Pfam" id="PF12766"/>
    </source>
</evidence>
<feature type="compositionally biased region" description="Polar residues" evidence="1">
    <location>
        <begin position="266"/>
        <end position="275"/>
    </location>
</feature>
<dbReference type="GO" id="GO:0010181">
    <property type="term" value="F:FMN binding"/>
    <property type="evidence" value="ECO:0007669"/>
    <property type="project" value="InterPro"/>
</dbReference>
<sequence length="275" mass="31492">MSLRALPLSQTRAPWRDLISSHLEKQKEYDFTVATVGYDAKQRIVPRVRTCGFRGFFPELKLHPSGQKDMDQQVEDGGNPPLFESDLLSFTSDIRMEKLRQLDSTGNSIEAMFWLKEVMVQWRIKGQAYYIGSPAAESGKESDLQAQLFKALRRKDDYHGDEKADFKKWTWDKAITKYFANHSPAMRGSFRNPPPGQPRTQQLSNPDLSLGQKVSDLHDPVARANFRLVLILPEEVEQLDLSNGDDPRRRKWTLVGGDGDVERTGGQWQESELWP</sequence>
<keyword evidence="3" id="KW-0560">Oxidoreductase</keyword>
<dbReference type="SUPFAM" id="SSF50475">
    <property type="entry name" value="FMN-binding split barrel"/>
    <property type="match status" value="1"/>
</dbReference>
<dbReference type="InterPro" id="IPR012349">
    <property type="entry name" value="Split_barrel_FMN-bd"/>
</dbReference>
<accession>A0A8J8W215</accession>
<evidence type="ECO:0000313" key="4">
    <source>
        <dbReference type="Proteomes" id="UP000631181"/>
    </source>
</evidence>
<dbReference type="PANTHER" id="PTHR28243:SF1">
    <property type="entry name" value="PYRIDOXAMINE 5'-PHOSPHATE OXIDASE ALR4036 FAMILY FMN-BINDING DOMAIN-CONTAINING PROTEIN"/>
    <property type="match status" value="1"/>
</dbReference>
<dbReference type="EMBL" id="WIWV01000072">
    <property type="protein sequence ID" value="KAF7714879.1"/>
    <property type="molecule type" value="Genomic_DNA"/>
</dbReference>
<dbReference type="Pfam" id="PF12766">
    <property type="entry name" value="Pyridox_oxase_2"/>
    <property type="match status" value="1"/>
</dbReference>
<feature type="domain" description="Pyridoxamine 5'-phosphate oxidase Alr4036 family FMN-binding" evidence="2">
    <location>
        <begin position="13"/>
        <end position="131"/>
    </location>
</feature>
<feature type="region of interest" description="Disordered" evidence="1">
    <location>
        <begin position="241"/>
        <end position="275"/>
    </location>
</feature>
<dbReference type="PANTHER" id="PTHR28243">
    <property type="entry name" value="AGL049CP"/>
    <property type="match status" value="1"/>
</dbReference>
<dbReference type="OrthoDB" id="5394411at2759"/>
<evidence type="ECO:0000256" key="1">
    <source>
        <dbReference type="SAM" id="MobiDB-lite"/>
    </source>
</evidence>
<comment type="caution">
    <text evidence="3">The sequence shown here is derived from an EMBL/GenBank/DDBJ whole genome shotgun (WGS) entry which is preliminary data.</text>
</comment>
<dbReference type="AlphaFoldDB" id="A0A8J8W215"/>
<feature type="compositionally biased region" description="Polar residues" evidence="1">
    <location>
        <begin position="198"/>
        <end position="207"/>
    </location>
</feature>
<dbReference type="GO" id="GO:0016491">
    <property type="term" value="F:oxidoreductase activity"/>
    <property type="evidence" value="ECO:0007669"/>
    <property type="project" value="UniProtKB-KW"/>
</dbReference>
<dbReference type="Gene3D" id="2.30.110.10">
    <property type="entry name" value="Electron Transport, Fmn-binding Protein, Chain A"/>
    <property type="match status" value="1"/>
</dbReference>
<feature type="region of interest" description="Disordered" evidence="1">
    <location>
        <begin position="184"/>
        <end position="210"/>
    </location>
</feature>
<protein>
    <recommendedName>
        <fullName evidence="2">Pyridoxamine 5'-phosphate oxidase Alr4036 family FMN-binding domain-containing protein</fullName>
    </recommendedName>
</protein>
<gene>
    <name evidence="3" type="ORF">PECM_007695</name>
</gene>
<organism evidence="3 4">
    <name type="scientific">Penicillium ucsense</name>
    <dbReference type="NCBI Taxonomy" id="2839758"/>
    <lineage>
        <taxon>Eukaryota</taxon>
        <taxon>Fungi</taxon>
        <taxon>Dikarya</taxon>
        <taxon>Ascomycota</taxon>
        <taxon>Pezizomycotina</taxon>
        <taxon>Eurotiomycetes</taxon>
        <taxon>Eurotiomycetidae</taxon>
        <taxon>Eurotiales</taxon>
        <taxon>Aspergillaceae</taxon>
        <taxon>Penicillium</taxon>
    </lineage>
</organism>
<reference evidence="3" key="1">
    <citation type="journal article" date="2020" name="Front. Microbiol.">
        <title>Gene regulatory networks of Penicillium echinulatum 2HH and Penicillium oxalicum 114-2 inferred by a computational biology approach.</title>
        <authorList>
            <person name="Lenz A.R."/>
            <person name="Galan-Vasquez E."/>
            <person name="Balbinot E."/>
            <person name="De Abreu F.P."/>
            <person name="De Oliveira N.S."/>
            <person name="Da Rosa L.O."/>
            <person name="De Avila E Silva S."/>
            <person name="Camassola M."/>
            <person name="Dillon A.J.P."/>
            <person name="Perez-Rueda E."/>
        </authorList>
    </citation>
    <scope>NUCLEOTIDE SEQUENCE</scope>
    <source>
        <strain evidence="3">S1M29</strain>
    </source>
</reference>